<dbReference type="SUPFAM" id="SSF56954">
    <property type="entry name" value="Outer membrane efflux proteins (OEP)"/>
    <property type="match status" value="1"/>
</dbReference>
<feature type="chain" id="PRO_5013979352" evidence="2">
    <location>
        <begin position="28"/>
        <end position="487"/>
    </location>
</feature>
<keyword evidence="4" id="KW-1185">Reference proteome</keyword>
<dbReference type="EMBL" id="CP015118">
    <property type="protein sequence ID" value="ARN19734.1"/>
    <property type="molecule type" value="Genomic_DNA"/>
</dbReference>
<dbReference type="PANTHER" id="PTHR30203">
    <property type="entry name" value="OUTER MEMBRANE CATION EFFLUX PROTEIN"/>
    <property type="match status" value="1"/>
</dbReference>
<sequence>MNAMKFLPALGTLALAAVLAACSTAPAGPDYREPDAALARRADAAAPFIGTHDTASDAPTARPYTQAPLPSHWWRLFDDPVLDDLVARALDHNTDLRQAAANLTRVQALQAEVDGAAHPTIGVSGDPSFGHASGLSVLKPGYEPPSAWHGSAGVSVAYQVDLLGQIRRAGEAAQAGTDAASAALDVARVSVAAGTARAYADVCATGQRLQAAQRSIDLQQQAVDVTRRLQQAGRVGEVDAARARSQLEQLRAAIPPLQAQRQGAAFRLATLIGEPPQSLPAGIASCSTPPQVAGAMPVGDGAALLQRRPDVRQAERELAAATARIGVAIADRYPKVTLGLSAGTAGPLDRLGSRDTVSWSLGPLISWTLPNTGVADARVAQAEAGAEGAFAKFDGAVLTALRETETALSTYAHELDRQAALQVSVDEARTVASQTRRLYEGGKVGYLETLDAERSLAAGEASLAASHAQLVDDQVQVFLTLGGGWER</sequence>
<comment type="subcellular location">
    <subcellularLocation>
        <location evidence="2">Cell membrane</location>
        <topology evidence="2">Lipid-anchor</topology>
    </subcellularLocation>
</comment>
<keyword evidence="2" id="KW-0449">Lipoprotein</keyword>
<dbReference type="KEGG" id="rgu:A4W93_07310"/>
<dbReference type="InterPro" id="IPR003423">
    <property type="entry name" value="OMP_efflux"/>
</dbReference>
<dbReference type="GO" id="GO:0005886">
    <property type="term" value="C:plasma membrane"/>
    <property type="evidence" value="ECO:0007669"/>
    <property type="project" value="UniProtKB-SubCell"/>
</dbReference>
<dbReference type="Gene3D" id="1.20.1600.10">
    <property type="entry name" value="Outer membrane efflux proteins (OEP)"/>
    <property type="match status" value="1"/>
</dbReference>
<gene>
    <name evidence="3" type="ORF">A4W93_07310</name>
</gene>
<dbReference type="STRING" id="946333.A4W93_07310"/>
<evidence type="ECO:0000256" key="1">
    <source>
        <dbReference type="ARBA" id="ARBA00007613"/>
    </source>
</evidence>
<protein>
    <submittedName>
        <fullName evidence="3">RND transporter</fullName>
    </submittedName>
</protein>
<keyword evidence="2" id="KW-0732">Signal</keyword>
<comment type="similarity">
    <text evidence="1 2">Belongs to the outer membrane factor (OMF) (TC 1.B.17) family.</text>
</comment>
<feature type="signal peptide" evidence="2">
    <location>
        <begin position="1"/>
        <end position="27"/>
    </location>
</feature>
<dbReference type="OrthoDB" id="9770517at2"/>
<dbReference type="GO" id="GO:0015562">
    <property type="term" value="F:efflux transmembrane transporter activity"/>
    <property type="evidence" value="ECO:0007669"/>
    <property type="project" value="InterPro"/>
</dbReference>
<accession>A0A1W6L652</accession>
<dbReference type="InterPro" id="IPR010131">
    <property type="entry name" value="MdtP/NodT-like"/>
</dbReference>
<dbReference type="Pfam" id="PF02321">
    <property type="entry name" value="OEP"/>
    <property type="match status" value="2"/>
</dbReference>
<dbReference type="Proteomes" id="UP000193427">
    <property type="component" value="Chromosome"/>
</dbReference>
<keyword evidence="2" id="KW-0472">Membrane</keyword>
<keyword evidence="2" id="KW-1134">Transmembrane beta strand</keyword>
<organism evidence="3 4">
    <name type="scientific">Piscinibacter gummiphilus</name>
    <dbReference type="NCBI Taxonomy" id="946333"/>
    <lineage>
        <taxon>Bacteria</taxon>
        <taxon>Pseudomonadati</taxon>
        <taxon>Pseudomonadota</taxon>
        <taxon>Betaproteobacteria</taxon>
        <taxon>Burkholderiales</taxon>
        <taxon>Sphaerotilaceae</taxon>
        <taxon>Piscinibacter</taxon>
    </lineage>
</organism>
<dbReference type="NCBIfam" id="TIGR01845">
    <property type="entry name" value="outer_NodT"/>
    <property type="match status" value="1"/>
</dbReference>
<keyword evidence="2" id="KW-0564">Palmitate</keyword>
<dbReference type="Gene3D" id="2.20.200.10">
    <property type="entry name" value="Outer membrane efflux proteins (OEP)"/>
    <property type="match status" value="1"/>
</dbReference>
<evidence type="ECO:0000313" key="3">
    <source>
        <dbReference type="EMBL" id="ARN19734.1"/>
    </source>
</evidence>
<dbReference type="RefSeq" id="WP_085750001.1">
    <property type="nucleotide sequence ID" value="NZ_BSPR01000008.1"/>
</dbReference>
<evidence type="ECO:0000256" key="2">
    <source>
        <dbReference type="RuleBase" id="RU362097"/>
    </source>
</evidence>
<name>A0A1W6L652_9BURK</name>
<proteinExistence type="inferred from homology"/>
<dbReference type="PROSITE" id="PS51257">
    <property type="entry name" value="PROKAR_LIPOPROTEIN"/>
    <property type="match status" value="1"/>
</dbReference>
<dbReference type="AlphaFoldDB" id="A0A1W6L652"/>
<reference evidence="3 4" key="1">
    <citation type="submission" date="2016-04" db="EMBL/GenBank/DDBJ databases">
        <title>Complete genome sequence of natural rubber-degrading, novel Gram-negative bacterium, Rhizobacter gummiphilus strain NS21.</title>
        <authorList>
            <person name="Tabata M."/>
            <person name="Kasai D."/>
            <person name="Fukuda M."/>
        </authorList>
    </citation>
    <scope>NUCLEOTIDE SEQUENCE [LARGE SCALE GENOMIC DNA]</scope>
    <source>
        <strain evidence="3 4">NS21</strain>
    </source>
</reference>
<dbReference type="PANTHER" id="PTHR30203:SF21">
    <property type="entry name" value="OUTER MEMBRANE COMPONENT OF MULTIDRUG EFFLUX PUMP-RELATED"/>
    <property type="match status" value="1"/>
</dbReference>
<evidence type="ECO:0000313" key="4">
    <source>
        <dbReference type="Proteomes" id="UP000193427"/>
    </source>
</evidence>
<keyword evidence="2" id="KW-0812">Transmembrane</keyword>